<dbReference type="GO" id="GO:0016020">
    <property type="term" value="C:membrane"/>
    <property type="evidence" value="ECO:0007669"/>
    <property type="project" value="UniProtKB-SubCell"/>
</dbReference>
<evidence type="ECO:0000256" key="5">
    <source>
        <dbReference type="SAM" id="Phobius"/>
    </source>
</evidence>
<feature type="transmembrane region" description="Helical" evidence="5">
    <location>
        <begin position="126"/>
        <end position="145"/>
    </location>
</feature>
<dbReference type="STRING" id="1631249.BQ8794_140042"/>
<dbReference type="InterPro" id="IPR009915">
    <property type="entry name" value="NnrU_dom"/>
</dbReference>
<evidence type="ECO:0000256" key="3">
    <source>
        <dbReference type="ARBA" id="ARBA00022989"/>
    </source>
</evidence>
<evidence type="ECO:0000256" key="1">
    <source>
        <dbReference type="ARBA" id="ARBA00004141"/>
    </source>
</evidence>
<dbReference type="EMBL" id="FTPD01000006">
    <property type="protein sequence ID" value="SIT53897.1"/>
    <property type="molecule type" value="Genomic_DNA"/>
</dbReference>
<sequence>MLVLLFGLVIFFGIHSVRIAAGSFRDEQIATNERRWKGLYSLLSIIGFVLIVWGWSLYRPNAPEIYEPPSWGRHVASVLVLAAFVFLAAAYLPTGSIKHRLKHPMLVGIILWAIGHLLANGDLASLLVFGAFLVYAIVDLIAVIPRGDPAPAVVRPRSDLIAVGIGLVAFALFGLWLHGWLFGVSPFA</sequence>
<keyword evidence="8" id="KW-1185">Reference proteome</keyword>
<keyword evidence="2 5" id="KW-0812">Transmembrane</keyword>
<keyword evidence="3 5" id="KW-1133">Transmembrane helix</keyword>
<feature type="transmembrane region" description="Helical" evidence="5">
    <location>
        <begin position="160"/>
        <end position="182"/>
    </location>
</feature>
<feature type="transmembrane region" description="Helical" evidence="5">
    <location>
        <begin position="103"/>
        <end position="119"/>
    </location>
</feature>
<evidence type="ECO:0000259" key="6">
    <source>
        <dbReference type="Pfam" id="PF07298"/>
    </source>
</evidence>
<accession>A0A1R3V1X6</accession>
<organism evidence="7 8">
    <name type="scientific">Mesorhizobium prunaredense</name>
    <dbReference type="NCBI Taxonomy" id="1631249"/>
    <lineage>
        <taxon>Bacteria</taxon>
        <taxon>Pseudomonadati</taxon>
        <taxon>Pseudomonadota</taxon>
        <taxon>Alphaproteobacteria</taxon>
        <taxon>Hyphomicrobiales</taxon>
        <taxon>Phyllobacteriaceae</taxon>
        <taxon>Mesorhizobium</taxon>
    </lineage>
</organism>
<keyword evidence="4 5" id="KW-0472">Membrane</keyword>
<feature type="transmembrane region" description="Helical" evidence="5">
    <location>
        <begin position="38"/>
        <end position="58"/>
    </location>
</feature>
<dbReference type="Pfam" id="PF07298">
    <property type="entry name" value="NnrU"/>
    <property type="match status" value="1"/>
</dbReference>
<dbReference type="Proteomes" id="UP000188388">
    <property type="component" value="Unassembled WGS sequence"/>
</dbReference>
<feature type="domain" description="NnrU" evidence="6">
    <location>
        <begin position="3"/>
        <end position="186"/>
    </location>
</feature>
<comment type="subcellular location">
    <subcellularLocation>
        <location evidence="1">Membrane</location>
        <topology evidence="1">Multi-pass membrane protein</topology>
    </subcellularLocation>
</comment>
<name>A0A1R3V1X6_9HYPH</name>
<evidence type="ECO:0000313" key="8">
    <source>
        <dbReference type="Proteomes" id="UP000188388"/>
    </source>
</evidence>
<evidence type="ECO:0000256" key="4">
    <source>
        <dbReference type="ARBA" id="ARBA00023136"/>
    </source>
</evidence>
<dbReference type="AlphaFoldDB" id="A0A1R3V1X6"/>
<gene>
    <name evidence="7" type="ORF">BQ8794_140042</name>
</gene>
<evidence type="ECO:0000256" key="2">
    <source>
        <dbReference type="ARBA" id="ARBA00022692"/>
    </source>
</evidence>
<evidence type="ECO:0000313" key="7">
    <source>
        <dbReference type="EMBL" id="SIT53897.1"/>
    </source>
</evidence>
<protein>
    <recommendedName>
        <fullName evidence="6">NnrU domain-containing protein</fullName>
    </recommendedName>
</protein>
<proteinExistence type="predicted"/>
<reference evidence="8" key="1">
    <citation type="submission" date="2017-01" db="EMBL/GenBank/DDBJ databases">
        <authorList>
            <person name="Brunel B."/>
        </authorList>
    </citation>
    <scope>NUCLEOTIDE SEQUENCE [LARGE SCALE GENOMIC DNA]</scope>
</reference>
<dbReference type="RefSeq" id="WP_077374439.1">
    <property type="nucleotide sequence ID" value="NZ_FTPD01000006.1"/>
</dbReference>
<feature type="transmembrane region" description="Helical" evidence="5">
    <location>
        <begin position="70"/>
        <end position="91"/>
    </location>
</feature>